<dbReference type="InterPro" id="IPR011204">
    <property type="entry name" value="Virulence_RhuM-like"/>
</dbReference>
<reference evidence="3" key="1">
    <citation type="submission" date="2016-10" db="EMBL/GenBank/DDBJ databases">
        <authorList>
            <person name="Varghese N."/>
            <person name="Submissions S."/>
        </authorList>
    </citation>
    <scope>NUCLEOTIDE SEQUENCE [LARGE SCALE GENOMIC DNA]</scope>
    <source>
        <strain evidence="3">DSM 17933</strain>
    </source>
</reference>
<gene>
    <name evidence="2" type="ORF">SAMN05421827_11535</name>
</gene>
<dbReference type="SUPFAM" id="SSF140931">
    <property type="entry name" value="Fic-like"/>
    <property type="match status" value="1"/>
</dbReference>
<dbReference type="PROSITE" id="PS51459">
    <property type="entry name" value="FIDO"/>
    <property type="match status" value="1"/>
</dbReference>
<dbReference type="Pfam" id="PF02661">
    <property type="entry name" value="Fic"/>
    <property type="match status" value="1"/>
</dbReference>
<proteinExistence type="predicted"/>
<dbReference type="Pfam" id="PF13310">
    <property type="entry name" value="Virulence_RhuM"/>
    <property type="match status" value="1"/>
</dbReference>
<keyword evidence="3" id="KW-1185">Reference proteome</keyword>
<dbReference type="InterPro" id="IPR053737">
    <property type="entry name" value="Type_II_TA_Toxin"/>
</dbReference>
<sequence>MTKDEIIIYKNEAGLPAIEVVFGNDTVWLTQQQMQLLFNKTKQNISLYIKNIFTENELDKSSTVKKSLTVQKEGNRSVSREIEFYSLDVVISVGYRVKSVERTKFRIWANQILKDYLLNGYALNYKKLQEQSQQLIELKQAIKLVNAVQNNHLLNNDELKDTFKILTDYVYALDVLDRYDHQQLENEVSGHRGDFKIDYDSALEAIDDLRVKFGGSKLFGNEKDQSFKSSLYTIYQTFDGEELYSSMEEKAANLLYFVVKNHSFSDGNKRIAAFLFVWFLDKNKMLYREDGTKRIADNALVALTLLIAESDPKEKEMMVKVVINLINYKN</sequence>
<dbReference type="InterPro" id="IPR036597">
    <property type="entry name" value="Fido-like_dom_sf"/>
</dbReference>
<protein>
    <submittedName>
        <fullName evidence="2">Fic/DOC family protein</fullName>
    </submittedName>
</protein>
<dbReference type="AlphaFoldDB" id="A0A1G7Z1J3"/>
<dbReference type="PANTHER" id="PTHR35810:SF1">
    <property type="entry name" value="CYTOPLASMIC PROTEIN"/>
    <property type="match status" value="1"/>
</dbReference>
<evidence type="ECO:0000313" key="2">
    <source>
        <dbReference type="EMBL" id="SDH02662.1"/>
    </source>
</evidence>
<dbReference type="Gene3D" id="1.20.120.1870">
    <property type="entry name" value="Fic/DOC protein, Fido domain"/>
    <property type="match status" value="1"/>
</dbReference>
<dbReference type="OrthoDB" id="9802752at2"/>
<dbReference type="PANTHER" id="PTHR35810">
    <property type="entry name" value="CYTOPLASMIC PROTEIN-RELATED"/>
    <property type="match status" value="1"/>
</dbReference>
<accession>A0A1G7Z1J3</accession>
<dbReference type="Proteomes" id="UP000199643">
    <property type="component" value="Unassembled WGS sequence"/>
</dbReference>
<name>A0A1G7Z1J3_9SPHI</name>
<dbReference type="STRING" id="405671.SAMN05421827_11535"/>
<dbReference type="EMBL" id="FNCH01000015">
    <property type="protein sequence ID" value="SDH02662.1"/>
    <property type="molecule type" value="Genomic_DNA"/>
</dbReference>
<evidence type="ECO:0000259" key="1">
    <source>
        <dbReference type="PROSITE" id="PS51459"/>
    </source>
</evidence>
<dbReference type="RefSeq" id="WP_090502135.1">
    <property type="nucleotide sequence ID" value="NZ_FNCH01000015.1"/>
</dbReference>
<dbReference type="InterPro" id="IPR003812">
    <property type="entry name" value="Fido"/>
</dbReference>
<evidence type="ECO:0000313" key="3">
    <source>
        <dbReference type="Proteomes" id="UP000199643"/>
    </source>
</evidence>
<organism evidence="2 3">
    <name type="scientific">Pedobacter terrae</name>
    <dbReference type="NCBI Taxonomy" id="405671"/>
    <lineage>
        <taxon>Bacteria</taxon>
        <taxon>Pseudomonadati</taxon>
        <taxon>Bacteroidota</taxon>
        <taxon>Sphingobacteriia</taxon>
        <taxon>Sphingobacteriales</taxon>
        <taxon>Sphingobacteriaceae</taxon>
        <taxon>Pedobacter</taxon>
    </lineage>
</organism>
<feature type="domain" description="Fido" evidence="1">
    <location>
        <begin position="182"/>
        <end position="324"/>
    </location>
</feature>